<evidence type="ECO:0000313" key="1">
    <source>
        <dbReference type="EMBL" id="SHE40420.1"/>
    </source>
</evidence>
<dbReference type="Proteomes" id="UP000184509">
    <property type="component" value="Unassembled WGS sequence"/>
</dbReference>
<accession>A0A1M4T7N5</accession>
<dbReference type="AlphaFoldDB" id="A0A1M4T7N5"/>
<gene>
    <name evidence="1" type="ORF">SAMN05444405_101301</name>
</gene>
<dbReference type="EMBL" id="FQTV01000001">
    <property type="protein sequence ID" value="SHE40420.1"/>
    <property type="molecule type" value="Genomic_DNA"/>
</dbReference>
<protein>
    <submittedName>
        <fullName evidence="1">Uncharacterized protein</fullName>
    </submittedName>
</protein>
<dbReference type="RefSeq" id="WP_073398733.1">
    <property type="nucleotide sequence ID" value="NZ_FQTV01000001.1"/>
</dbReference>
<sequence>MIIEITFEHKNSKPHELCDGIHTAVIETGNYRGIYVMKDTDPDFFDSYSVKAVTAGNDMQLKTIITGLNKLTEEAKTDFINQLAELYNNKTIHGKIHIVY</sequence>
<reference evidence="1 2" key="1">
    <citation type="submission" date="2016-11" db="EMBL/GenBank/DDBJ databases">
        <authorList>
            <person name="Jaros S."/>
            <person name="Januszkiewicz K."/>
            <person name="Wedrychowicz H."/>
        </authorList>
    </citation>
    <scope>NUCLEOTIDE SEQUENCE [LARGE SCALE GENOMIC DNA]</scope>
    <source>
        <strain evidence="1 2">DSM 26991</strain>
    </source>
</reference>
<keyword evidence="2" id="KW-1185">Reference proteome</keyword>
<proteinExistence type="predicted"/>
<organism evidence="1 2">
    <name type="scientific">Bacteroides luti</name>
    <dbReference type="NCBI Taxonomy" id="1297750"/>
    <lineage>
        <taxon>Bacteria</taxon>
        <taxon>Pseudomonadati</taxon>
        <taxon>Bacteroidota</taxon>
        <taxon>Bacteroidia</taxon>
        <taxon>Bacteroidales</taxon>
        <taxon>Bacteroidaceae</taxon>
        <taxon>Bacteroides</taxon>
    </lineage>
</organism>
<name>A0A1M4T7N5_9BACE</name>
<evidence type="ECO:0000313" key="2">
    <source>
        <dbReference type="Proteomes" id="UP000184509"/>
    </source>
</evidence>